<evidence type="ECO:0000256" key="1">
    <source>
        <dbReference type="SAM" id="SignalP"/>
    </source>
</evidence>
<dbReference type="Proteomes" id="UP000596742">
    <property type="component" value="Unassembled WGS sequence"/>
</dbReference>
<proteinExistence type="predicted"/>
<comment type="caution">
    <text evidence="2">The sequence shown here is derived from an EMBL/GenBank/DDBJ whole genome shotgun (WGS) entry which is preliminary data.</text>
</comment>
<dbReference type="EMBL" id="UYJE01004243">
    <property type="protein sequence ID" value="VDI26382.1"/>
    <property type="molecule type" value="Genomic_DNA"/>
</dbReference>
<protein>
    <submittedName>
        <fullName evidence="2">Uncharacterized protein</fullName>
    </submittedName>
</protein>
<feature type="signal peptide" evidence="1">
    <location>
        <begin position="1"/>
        <end position="22"/>
    </location>
</feature>
<reference evidence="2" key="1">
    <citation type="submission" date="2018-11" db="EMBL/GenBank/DDBJ databases">
        <authorList>
            <person name="Alioto T."/>
            <person name="Alioto T."/>
        </authorList>
    </citation>
    <scope>NUCLEOTIDE SEQUENCE</scope>
</reference>
<keyword evidence="1" id="KW-0732">Signal</keyword>
<accession>A0A8B6DYI6</accession>
<evidence type="ECO:0000313" key="2">
    <source>
        <dbReference type="EMBL" id="VDI26382.1"/>
    </source>
</evidence>
<name>A0A8B6DYI6_MYTGA</name>
<sequence length="134" mass="15061">MKSIQMILAVFVIAALCGIVTSSDSDNSDYGYKRRSGYCTNKGCRSGYIYYGRNGDCRYGNKFWRYNCNSYVTLTANITAPTNTDVVEIIIIITTKATFIILRMTTIIASLTRDAVFVMFTIKAKPFGQENIEK</sequence>
<dbReference type="AlphaFoldDB" id="A0A8B6DYI6"/>
<feature type="chain" id="PRO_5032976232" evidence="1">
    <location>
        <begin position="23"/>
        <end position="134"/>
    </location>
</feature>
<gene>
    <name evidence="2" type="ORF">MGAL_10B052111</name>
</gene>
<evidence type="ECO:0000313" key="3">
    <source>
        <dbReference type="Proteomes" id="UP000596742"/>
    </source>
</evidence>
<organism evidence="2 3">
    <name type="scientific">Mytilus galloprovincialis</name>
    <name type="common">Mediterranean mussel</name>
    <dbReference type="NCBI Taxonomy" id="29158"/>
    <lineage>
        <taxon>Eukaryota</taxon>
        <taxon>Metazoa</taxon>
        <taxon>Spiralia</taxon>
        <taxon>Lophotrochozoa</taxon>
        <taxon>Mollusca</taxon>
        <taxon>Bivalvia</taxon>
        <taxon>Autobranchia</taxon>
        <taxon>Pteriomorphia</taxon>
        <taxon>Mytilida</taxon>
        <taxon>Mytiloidea</taxon>
        <taxon>Mytilidae</taxon>
        <taxon>Mytilinae</taxon>
        <taxon>Mytilus</taxon>
    </lineage>
</organism>
<keyword evidence="3" id="KW-1185">Reference proteome</keyword>